<keyword evidence="9" id="KW-0520">NAD</keyword>
<dbReference type="PANTHER" id="PTHR11058:SF9">
    <property type="entry name" value="NADH-UBIQUINONE OXIDOREDUCTASE CHAIN 3"/>
    <property type="match status" value="1"/>
</dbReference>
<evidence type="ECO:0000256" key="5">
    <source>
        <dbReference type="ARBA" id="ARBA00022692"/>
    </source>
</evidence>
<feature type="transmembrane region" description="Helical" evidence="9">
    <location>
        <begin position="6"/>
        <end position="26"/>
    </location>
</feature>
<feature type="transmembrane region" description="Helical" evidence="9">
    <location>
        <begin position="80"/>
        <end position="102"/>
    </location>
</feature>
<evidence type="ECO:0000313" key="10">
    <source>
        <dbReference type="EMBL" id="AIM52328.1"/>
    </source>
</evidence>
<evidence type="ECO:0000256" key="1">
    <source>
        <dbReference type="ARBA" id="ARBA00004370"/>
    </source>
</evidence>
<dbReference type="EC" id="7.1.1.2" evidence="9"/>
<name>A0A0A0QJ09_CRAAR</name>
<evidence type="ECO:0000256" key="2">
    <source>
        <dbReference type="ARBA" id="ARBA00008472"/>
    </source>
</evidence>
<evidence type="ECO:0000256" key="9">
    <source>
        <dbReference type="RuleBase" id="RU003640"/>
    </source>
</evidence>
<feature type="transmembrane region" description="Helical" evidence="9">
    <location>
        <begin position="56"/>
        <end position="74"/>
    </location>
</feature>
<geneLocation type="mitochondrion" evidence="10"/>
<comment type="catalytic activity">
    <reaction evidence="8 9">
        <text>a ubiquinone + NADH + 5 H(+)(in) = a ubiquinol + NAD(+) + 4 H(+)(out)</text>
        <dbReference type="Rhea" id="RHEA:29091"/>
        <dbReference type="Rhea" id="RHEA-COMP:9565"/>
        <dbReference type="Rhea" id="RHEA-COMP:9566"/>
        <dbReference type="ChEBI" id="CHEBI:15378"/>
        <dbReference type="ChEBI" id="CHEBI:16389"/>
        <dbReference type="ChEBI" id="CHEBI:17976"/>
        <dbReference type="ChEBI" id="CHEBI:57540"/>
        <dbReference type="ChEBI" id="CHEBI:57945"/>
        <dbReference type="EC" id="7.1.1.2"/>
    </reaction>
</comment>
<dbReference type="GO" id="GO:0031966">
    <property type="term" value="C:mitochondrial membrane"/>
    <property type="evidence" value="ECO:0007669"/>
    <property type="project" value="UniProtKB-SubCell"/>
</dbReference>
<dbReference type="GO" id="GO:0008137">
    <property type="term" value="F:NADH dehydrogenase (ubiquinone) activity"/>
    <property type="evidence" value="ECO:0007669"/>
    <property type="project" value="UniProtKB-UniRule"/>
</dbReference>
<dbReference type="PANTHER" id="PTHR11058">
    <property type="entry name" value="NADH-UBIQUINONE OXIDOREDUCTASE CHAIN 3"/>
    <property type="match status" value="1"/>
</dbReference>
<proteinExistence type="inferred from homology"/>
<evidence type="ECO:0000256" key="6">
    <source>
        <dbReference type="ARBA" id="ARBA00022989"/>
    </source>
</evidence>
<dbReference type="InterPro" id="IPR038430">
    <property type="entry name" value="NDAH_ubi_oxred_su3_sf"/>
</dbReference>
<dbReference type="AlphaFoldDB" id="A0A0A0QJ09"/>
<keyword evidence="7 9" id="KW-0472">Membrane</keyword>
<accession>A0A0A0QJ09</accession>
<keyword evidence="9 10" id="KW-0496">Mitochondrion</keyword>
<comment type="subcellular location">
    <subcellularLocation>
        <location evidence="1">Membrane</location>
    </subcellularLocation>
    <subcellularLocation>
        <location evidence="9">Mitochondrion membrane</location>
        <topology evidence="9">Multi-pass membrane protein</topology>
    </subcellularLocation>
</comment>
<dbReference type="EMBL" id="KJ855251">
    <property type="protein sequence ID" value="AIM52328.1"/>
    <property type="molecule type" value="Genomic_DNA"/>
</dbReference>
<keyword evidence="5 9" id="KW-0812">Transmembrane</keyword>
<comment type="function">
    <text evidence="9">Core subunit of the mitochondrial membrane respiratory chain NADH dehydrogenase (Complex I) which catalyzes electron transfer from NADH through the respiratory chain, using ubiquinone as an electron acceptor. Essential for the catalytic activity of complex I.</text>
</comment>
<dbReference type="InterPro" id="IPR000440">
    <property type="entry name" value="NADH_UbQ/plastoQ_OxRdtase_su3"/>
</dbReference>
<evidence type="ECO:0000256" key="8">
    <source>
        <dbReference type="ARBA" id="ARBA00049551"/>
    </source>
</evidence>
<protein>
    <recommendedName>
        <fullName evidence="3 9">NADH-ubiquinone oxidoreductase chain 3</fullName>
        <ecNumber evidence="9">7.1.1.2</ecNumber>
    </recommendedName>
</protein>
<reference evidence="10" key="1">
    <citation type="journal article" date="2016" name="Mar. Biotechnol.">
        <title>Intraspecific Variation in Mitogenomes of Five Crassostrea Species Provides Insight into Oyster Diversification and Speciation.</title>
        <authorList>
            <person name="Ren J."/>
            <person name="Hou Z."/>
            <person name="Wang H."/>
            <person name="Sun M.A."/>
            <person name="Liu X."/>
            <person name="Liu B."/>
            <person name="Guo X."/>
        </authorList>
    </citation>
    <scope>NUCLEOTIDE SEQUENCE</scope>
    <source>
        <strain evidence="10">BH48</strain>
    </source>
</reference>
<dbReference type="GO" id="GO:0030964">
    <property type="term" value="C:NADH dehydrogenase complex"/>
    <property type="evidence" value="ECO:0007669"/>
    <property type="project" value="TreeGrafter"/>
</dbReference>
<dbReference type="Pfam" id="PF00507">
    <property type="entry name" value="Oxidored_q4"/>
    <property type="match status" value="1"/>
</dbReference>
<keyword evidence="4 9" id="KW-0813">Transport</keyword>
<keyword evidence="9" id="KW-0830">Ubiquinone</keyword>
<dbReference type="Gene3D" id="1.20.58.1610">
    <property type="entry name" value="NADH:ubiquinone/plastoquinone oxidoreductase, chain 3"/>
    <property type="match status" value="1"/>
</dbReference>
<evidence type="ECO:0000256" key="4">
    <source>
        <dbReference type="ARBA" id="ARBA00022448"/>
    </source>
</evidence>
<evidence type="ECO:0000256" key="3">
    <source>
        <dbReference type="ARBA" id="ARBA00021007"/>
    </source>
</evidence>
<keyword evidence="9" id="KW-0249">Electron transport</keyword>
<comment type="similarity">
    <text evidence="2 9">Belongs to the complex I subunit 3 family.</text>
</comment>
<keyword evidence="9" id="KW-1278">Translocase</keyword>
<gene>
    <name evidence="10" type="primary">ND3</name>
</gene>
<evidence type="ECO:0000256" key="7">
    <source>
        <dbReference type="ARBA" id="ARBA00023136"/>
    </source>
</evidence>
<sequence length="116" mass="13212">MSLELIFLVMTLSLAPIMVSLSLLNFEEDYYDWDKSSPYECGFVGPKVPGDFSSRFFHLVILFLVWDVEIVLLIPCLQDLSVWSSGGAPLIVFVLILAYGLYYELMDGSIKWTCQK</sequence>
<keyword evidence="6 9" id="KW-1133">Transmembrane helix</keyword>
<keyword evidence="9" id="KW-0679">Respiratory chain</keyword>
<organism evidence="10">
    <name type="scientific">Crassostrea ariakensis</name>
    <name type="common">Suminoe oyster</name>
    <dbReference type="NCBI Taxonomy" id="3244846"/>
    <lineage>
        <taxon>Eukaryota</taxon>
        <taxon>Metazoa</taxon>
        <taxon>Spiralia</taxon>
        <taxon>Lophotrochozoa</taxon>
        <taxon>Mollusca</taxon>
        <taxon>Bivalvia</taxon>
        <taxon>Autobranchia</taxon>
        <taxon>Pteriomorphia</taxon>
        <taxon>Ostreida</taxon>
        <taxon>Ostreoidea</taxon>
        <taxon>Ostreidae</taxon>
        <taxon>Magallana</taxon>
    </lineage>
</organism>